<dbReference type="eggNOG" id="arCOG06117">
    <property type="taxonomic scope" value="Archaea"/>
</dbReference>
<organism evidence="2 3">
    <name type="scientific">Ferroglobus placidus (strain DSM 10642 / AEDII12DO)</name>
    <dbReference type="NCBI Taxonomy" id="589924"/>
    <lineage>
        <taxon>Archaea</taxon>
        <taxon>Methanobacteriati</taxon>
        <taxon>Methanobacteriota</taxon>
        <taxon>Archaeoglobi</taxon>
        <taxon>Archaeoglobales</taxon>
        <taxon>Archaeoglobaceae</taxon>
        <taxon>Ferroglobus</taxon>
    </lineage>
</organism>
<protein>
    <submittedName>
        <fullName evidence="2">Uncharacterized protein</fullName>
    </submittedName>
</protein>
<name>D3RX79_FERPA</name>
<keyword evidence="1" id="KW-0472">Membrane</keyword>
<dbReference type="InterPro" id="IPR056613">
    <property type="entry name" value="DUF7287"/>
</dbReference>
<dbReference type="Pfam" id="PF23958">
    <property type="entry name" value="DUF7287"/>
    <property type="match status" value="1"/>
</dbReference>
<dbReference type="PaxDb" id="589924-Ferp_0926"/>
<gene>
    <name evidence="2" type="ordered locus">Ferp_0926</name>
</gene>
<keyword evidence="1" id="KW-0812">Transmembrane</keyword>
<evidence type="ECO:0000313" key="3">
    <source>
        <dbReference type="Proteomes" id="UP000002613"/>
    </source>
</evidence>
<dbReference type="RefSeq" id="WP_012965435.1">
    <property type="nucleotide sequence ID" value="NC_013849.1"/>
</dbReference>
<reference evidence="2 3" key="2">
    <citation type="journal article" date="2011" name="Stand. Genomic Sci.">
        <title>Complete genome sequence of Ferroglobus placidus AEDII12DO.</title>
        <authorList>
            <person name="Anderson I."/>
            <person name="Risso C."/>
            <person name="Holmes D."/>
            <person name="Lucas S."/>
            <person name="Copeland A."/>
            <person name="Lapidus A."/>
            <person name="Cheng J.F."/>
            <person name="Bruce D."/>
            <person name="Goodwin L."/>
            <person name="Pitluck S."/>
            <person name="Saunders E."/>
            <person name="Brettin T."/>
            <person name="Detter J.C."/>
            <person name="Han C."/>
            <person name="Tapia R."/>
            <person name="Larimer F."/>
            <person name="Land M."/>
            <person name="Hauser L."/>
            <person name="Woyke T."/>
            <person name="Lovley D."/>
            <person name="Kyrpides N."/>
            <person name="Ivanova N."/>
        </authorList>
    </citation>
    <scope>NUCLEOTIDE SEQUENCE [LARGE SCALE GENOMIC DNA]</scope>
    <source>
        <strain evidence="3">DSM 10642 / AEDII12DO</strain>
    </source>
</reference>
<sequence>MDSRAQLSIDYIGGVLIFLGVVYIVFYLSMNIVAPLSKERLDVQYLAESISEYLILNFTEESAVKAFGAVNLTKLVQYLSYADLSELTGGRYKVNVTLKDMSGNTIISFGEKIPENVDVGFTRRVISTYQTSERYFLEVAVW</sequence>
<keyword evidence="1" id="KW-1133">Transmembrane helix</keyword>
<dbReference type="EMBL" id="CP001899">
    <property type="protein sequence ID" value="ADC65092.1"/>
    <property type="molecule type" value="Genomic_DNA"/>
</dbReference>
<reference evidence="3" key="1">
    <citation type="submission" date="2010-02" db="EMBL/GenBank/DDBJ databases">
        <title>Complete sequence of Ferroglobus placidus DSM 10642.</title>
        <authorList>
            <consortium name="US DOE Joint Genome Institute"/>
            <person name="Lucas S."/>
            <person name="Copeland A."/>
            <person name="Lapidus A."/>
            <person name="Cheng J.-F."/>
            <person name="Bruce D."/>
            <person name="Goodwin L."/>
            <person name="Pitluck S."/>
            <person name="Saunders E."/>
            <person name="Brettin T."/>
            <person name="Detter J.C."/>
            <person name="Han C."/>
            <person name="Tapia R."/>
            <person name="Larimer F."/>
            <person name="Land M."/>
            <person name="Hauser L."/>
            <person name="Kyrpides N."/>
            <person name="Ivanova N."/>
            <person name="Holmes D."/>
            <person name="Lovley D."/>
            <person name="Kyrpides N."/>
            <person name="Anderson I.J."/>
            <person name="Woyke T."/>
        </authorList>
    </citation>
    <scope>NUCLEOTIDE SEQUENCE [LARGE SCALE GENOMIC DNA]</scope>
    <source>
        <strain evidence="3">DSM 10642 / AEDII12DO</strain>
    </source>
</reference>
<keyword evidence="3" id="KW-1185">Reference proteome</keyword>
<proteinExistence type="predicted"/>
<dbReference type="OrthoDB" id="125215at2157"/>
<dbReference type="AlphaFoldDB" id="D3RX79"/>
<dbReference type="STRING" id="589924.Ferp_0926"/>
<accession>D3RX79</accession>
<evidence type="ECO:0000256" key="1">
    <source>
        <dbReference type="SAM" id="Phobius"/>
    </source>
</evidence>
<dbReference type="GeneID" id="8778434"/>
<dbReference type="KEGG" id="fpl:Ferp_0926"/>
<feature type="transmembrane region" description="Helical" evidence="1">
    <location>
        <begin position="12"/>
        <end position="34"/>
    </location>
</feature>
<evidence type="ECO:0000313" key="2">
    <source>
        <dbReference type="EMBL" id="ADC65092.1"/>
    </source>
</evidence>
<dbReference type="Proteomes" id="UP000002613">
    <property type="component" value="Chromosome"/>
</dbReference>
<dbReference type="HOGENOM" id="CLU_134833_0_0_2"/>